<keyword evidence="2" id="KW-0969">Cilium</keyword>
<name>A0AAW1PLI6_9CHLO</name>
<proteinExistence type="predicted"/>
<evidence type="ECO:0000256" key="4">
    <source>
        <dbReference type="SAM" id="MobiDB-lite"/>
    </source>
</evidence>
<evidence type="ECO:0000256" key="3">
    <source>
        <dbReference type="ARBA" id="ARBA00023273"/>
    </source>
</evidence>
<organism evidence="5 6">
    <name type="scientific">Symbiochloris irregularis</name>
    <dbReference type="NCBI Taxonomy" id="706552"/>
    <lineage>
        <taxon>Eukaryota</taxon>
        <taxon>Viridiplantae</taxon>
        <taxon>Chlorophyta</taxon>
        <taxon>core chlorophytes</taxon>
        <taxon>Trebouxiophyceae</taxon>
        <taxon>Trebouxiales</taxon>
        <taxon>Trebouxiaceae</taxon>
        <taxon>Symbiochloris</taxon>
    </lineage>
</organism>
<feature type="compositionally biased region" description="Basic and acidic residues" evidence="4">
    <location>
        <begin position="376"/>
        <end position="398"/>
    </location>
</feature>
<dbReference type="PANTHER" id="PTHR31183">
    <property type="entry name" value="TRICHOPLEIN KERATIN FILAMENT-BINDING PROTEIN FAMILY MEMBER"/>
    <property type="match status" value="1"/>
</dbReference>
<evidence type="ECO:0000313" key="6">
    <source>
        <dbReference type="Proteomes" id="UP001465755"/>
    </source>
</evidence>
<evidence type="ECO:0000256" key="1">
    <source>
        <dbReference type="ARBA" id="ARBA00004138"/>
    </source>
</evidence>
<keyword evidence="3" id="KW-0966">Cell projection</keyword>
<feature type="region of interest" description="Disordered" evidence="4">
    <location>
        <begin position="369"/>
        <end position="401"/>
    </location>
</feature>
<reference evidence="5 6" key="1">
    <citation type="journal article" date="2024" name="Nat. Commun.">
        <title>Phylogenomics reveals the evolutionary origins of lichenization in chlorophyte algae.</title>
        <authorList>
            <person name="Puginier C."/>
            <person name="Libourel C."/>
            <person name="Otte J."/>
            <person name="Skaloud P."/>
            <person name="Haon M."/>
            <person name="Grisel S."/>
            <person name="Petersen M."/>
            <person name="Berrin J.G."/>
            <person name="Delaux P.M."/>
            <person name="Dal Grande F."/>
            <person name="Keller J."/>
        </authorList>
    </citation>
    <scope>NUCLEOTIDE SEQUENCE [LARGE SCALE GENOMIC DNA]</scope>
    <source>
        <strain evidence="5 6">SAG 2036</strain>
    </source>
</reference>
<protein>
    <recommendedName>
        <fullName evidence="7">Trichohyalin-plectin-homology domain-containing protein</fullName>
    </recommendedName>
</protein>
<dbReference type="GO" id="GO:0005929">
    <property type="term" value="C:cilium"/>
    <property type="evidence" value="ECO:0007669"/>
    <property type="project" value="UniProtKB-SubCell"/>
</dbReference>
<feature type="region of interest" description="Disordered" evidence="4">
    <location>
        <begin position="428"/>
        <end position="459"/>
    </location>
</feature>
<evidence type="ECO:0000313" key="5">
    <source>
        <dbReference type="EMBL" id="KAK9809732.1"/>
    </source>
</evidence>
<evidence type="ECO:0008006" key="7">
    <source>
        <dbReference type="Google" id="ProtNLM"/>
    </source>
</evidence>
<dbReference type="EMBL" id="JALJOQ010000016">
    <property type="protein sequence ID" value="KAK9809732.1"/>
    <property type="molecule type" value="Genomic_DNA"/>
</dbReference>
<keyword evidence="6" id="KW-1185">Reference proteome</keyword>
<accession>A0AAW1PLI6</accession>
<dbReference type="Proteomes" id="UP001465755">
    <property type="component" value="Unassembled WGS sequence"/>
</dbReference>
<evidence type="ECO:0000256" key="2">
    <source>
        <dbReference type="ARBA" id="ARBA00023069"/>
    </source>
</evidence>
<comment type="caution">
    <text evidence="5">The sequence shown here is derived from an EMBL/GenBank/DDBJ whole genome shotgun (WGS) entry which is preliminary data.</text>
</comment>
<sequence>MHRHTRHVPDAHILRMREREHKLEFIQTHIKETHKLENRAAWELKSDDKSKLTSELRRADFIQAYKVADIMRRREKLAEKLFREEEELQHELLARQATPEQRSAGLRERAHMLAQEKQAAIAAHEAACAAQKFEEGCDQLRTRISQQRAQEAAHQRALQAEKQQTLRHTQVDADRQFMDQLLETERLELEREAEKAHGRHEATLRLQDMYKSQMARTEAQRQAAMAGQAEELARMQAEEAHAAEEELAARHADRLAAQQIAEEALIMNRQRQEEVHRQAAHDRAAAQALVEAAMARDQQALQAEQAAIEEHHQQDLLYRQQLQAMTQRKVQDTAAQDELIERWRRQKEAREDADLAARAAARAQLAAEVADSQRSQMERRALDRASQLREAAEMRSQQEAELAQLQAAQQTKRAETQRAQAQMRQHLDQQNALRASEKARQSEQLGIDREAARRAEQEHEAHIAAALAAARPANSYGRRKFEW</sequence>
<comment type="subcellular location">
    <subcellularLocation>
        <location evidence="1">Cell projection</location>
        <location evidence="1">Cilium</location>
    </subcellularLocation>
</comment>
<dbReference type="PANTHER" id="PTHR31183:SF1">
    <property type="entry name" value="CILIA- AND FLAGELLA-ASSOCIATED PROTEIN 53"/>
    <property type="match status" value="1"/>
</dbReference>
<gene>
    <name evidence="5" type="ORF">WJX73_000872</name>
</gene>
<dbReference type="AlphaFoldDB" id="A0AAW1PLI6"/>
<dbReference type="InterPro" id="IPR043596">
    <property type="entry name" value="CFAP53/TCHP"/>
</dbReference>
<feature type="compositionally biased region" description="Basic and acidic residues" evidence="4">
    <location>
        <begin position="435"/>
        <end position="459"/>
    </location>
</feature>